<evidence type="ECO:0000313" key="2">
    <source>
        <dbReference type="EMBL" id="MDN0087049.1"/>
    </source>
</evidence>
<evidence type="ECO:0000313" key="3">
    <source>
        <dbReference type="Proteomes" id="UP000040578"/>
    </source>
</evidence>
<dbReference type="SUPFAM" id="SSF54909">
    <property type="entry name" value="Dimeric alpha+beta barrel"/>
    <property type="match status" value="1"/>
</dbReference>
<accession>A0AAW7JWM8</accession>
<evidence type="ECO:0000313" key="1">
    <source>
        <dbReference type="EMBL" id="CNE14732.1"/>
    </source>
</evidence>
<sequence>MYRAVEILLYKLQPDSSNIFHRVMQDISIPLHQKAGIDVVAYGKGIELEDSYYLIRSYANLAELERKQAQFYRSEAWQTGPRNVIVSRIISSHRTVVYLEPKAIQALRRLNTGI</sequence>
<comment type="caution">
    <text evidence="2">The sequence shown here is derived from an EMBL/GenBank/DDBJ whole genome shotgun (WGS) entry which is preliminary data.</text>
</comment>
<dbReference type="EMBL" id="CPYD01000002">
    <property type="protein sequence ID" value="CNE14732.1"/>
    <property type="molecule type" value="Genomic_DNA"/>
</dbReference>
<organism evidence="2 4">
    <name type="scientific">Yersinia nurmii</name>
    <dbReference type="NCBI Taxonomy" id="685706"/>
    <lineage>
        <taxon>Bacteria</taxon>
        <taxon>Pseudomonadati</taxon>
        <taxon>Pseudomonadota</taxon>
        <taxon>Gammaproteobacteria</taxon>
        <taxon>Enterobacterales</taxon>
        <taxon>Yersiniaceae</taxon>
        <taxon>Yersinia</taxon>
    </lineage>
</organism>
<keyword evidence="3" id="KW-1185">Reference proteome</keyword>
<proteinExistence type="predicted"/>
<name>A0AAW7JWM8_9GAMM</name>
<dbReference type="InterPro" id="IPR011008">
    <property type="entry name" value="Dimeric_a/b-barrel"/>
</dbReference>
<reference evidence="2" key="2">
    <citation type="submission" date="2023-06" db="EMBL/GenBank/DDBJ databases">
        <authorList>
            <person name="Polev D.E."/>
            <person name="Saitova A.T."/>
            <person name="Bogumilchik E.A."/>
            <person name="Kokorina G.I."/>
            <person name="Voskresenskaia E.A."/>
        </authorList>
    </citation>
    <scope>NUCLEOTIDE SEQUENCE</scope>
    <source>
        <strain evidence="2">2145 StPb PI</strain>
    </source>
</reference>
<evidence type="ECO:0000313" key="4">
    <source>
        <dbReference type="Proteomes" id="UP001167864"/>
    </source>
</evidence>
<protein>
    <submittedName>
        <fullName evidence="1 2">NIPSNAP</fullName>
    </submittedName>
</protein>
<dbReference type="AlphaFoldDB" id="A0AAW7JWM8"/>
<dbReference type="RefSeq" id="WP_049597077.1">
    <property type="nucleotide sequence ID" value="NZ_CPYD01000002.1"/>
</dbReference>
<reference evidence="1 3" key="1">
    <citation type="submission" date="2015-03" db="EMBL/GenBank/DDBJ databases">
        <authorList>
            <consortium name="Pathogen Informatics"/>
            <person name="Murphy D."/>
        </authorList>
    </citation>
    <scope>NUCLEOTIDE SEQUENCE [LARGE SCALE GENOMIC DNA]</scope>
    <source>
        <strain evidence="3">type strain: CIP110231</strain>
        <strain evidence="1">Type strain: CIP110231</strain>
    </source>
</reference>
<dbReference type="Gene3D" id="3.30.70.100">
    <property type="match status" value="1"/>
</dbReference>
<dbReference type="EMBL" id="JAUEHU010000005">
    <property type="protein sequence ID" value="MDN0087049.1"/>
    <property type="molecule type" value="Genomic_DNA"/>
</dbReference>
<dbReference type="Proteomes" id="UP001167864">
    <property type="component" value="Unassembled WGS sequence"/>
</dbReference>
<dbReference type="Proteomes" id="UP000040578">
    <property type="component" value="Unassembled WGS sequence"/>
</dbReference>
<gene>
    <name evidence="1" type="ORF">ERS137967_00876</name>
    <name evidence="2" type="ORF">QVN42_06505</name>
</gene>